<sequence>MCPVNILAVWEAYNTASKNSVGEPTSSLPNVMGLVFRSITLHLPIDHTLRIGSAGVPLAPQVTTRTPLIKSPNDPQVINNQKLHWYSTSIASTPRSRFGAFTVVFCVATVRWSIGRLYE</sequence>
<reference evidence="1" key="1">
    <citation type="journal article" date="2023" name="Insect Mol. Biol.">
        <title>Genome sequencing provides insights into the evolution of gene families encoding plant cell wall-degrading enzymes in longhorned beetles.</title>
        <authorList>
            <person name="Shin N.R."/>
            <person name="Okamura Y."/>
            <person name="Kirsch R."/>
            <person name="Pauchet Y."/>
        </authorList>
    </citation>
    <scope>NUCLEOTIDE SEQUENCE</scope>
    <source>
        <strain evidence="1">MMC_N1</strain>
    </source>
</reference>
<dbReference type="Proteomes" id="UP001162164">
    <property type="component" value="Unassembled WGS sequence"/>
</dbReference>
<keyword evidence="2" id="KW-1185">Reference proteome</keyword>
<comment type="caution">
    <text evidence="1">The sequence shown here is derived from an EMBL/GenBank/DDBJ whole genome shotgun (WGS) entry which is preliminary data.</text>
</comment>
<organism evidence="1 2">
    <name type="scientific">Molorchus minor</name>
    <dbReference type="NCBI Taxonomy" id="1323400"/>
    <lineage>
        <taxon>Eukaryota</taxon>
        <taxon>Metazoa</taxon>
        <taxon>Ecdysozoa</taxon>
        <taxon>Arthropoda</taxon>
        <taxon>Hexapoda</taxon>
        <taxon>Insecta</taxon>
        <taxon>Pterygota</taxon>
        <taxon>Neoptera</taxon>
        <taxon>Endopterygota</taxon>
        <taxon>Coleoptera</taxon>
        <taxon>Polyphaga</taxon>
        <taxon>Cucujiformia</taxon>
        <taxon>Chrysomeloidea</taxon>
        <taxon>Cerambycidae</taxon>
        <taxon>Lamiinae</taxon>
        <taxon>Monochamini</taxon>
        <taxon>Molorchus</taxon>
    </lineage>
</organism>
<evidence type="ECO:0000313" key="1">
    <source>
        <dbReference type="EMBL" id="KAJ8975781.1"/>
    </source>
</evidence>
<proteinExistence type="predicted"/>
<accession>A0ABQ9JC79</accession>
<name>A0ABQ9JC79_9CUCU</name>
<evidence type="ECO:0000313" key="2">
    <source>
        <dbReference type="Proteomes" id="UP001162164"/>
    </source>
</evidence>
<protein>
    <submittedName>
        <fullName evidence="1">Uncharacterized protein</fullName>
    </submittedName>
</protein>
<dbReference type="EMBL" id="JAPWTJ010000767">
    <property type="protein sequence ID" value="KAJ8975781.1"/>
    <property type="molecule type" value="Genomic_DNA"/>
</dbReference>
<gene>
    <name evidence="1" type="ORF">NQ317_015337</name>
</gene>